<evidence type="ECO:0000313" key="1">
    <source>
        <dbReference type="EMBL" id="BAU91719.1"/>
    </source>
</evidence>
<evidence type="ECO:0000313" key="2">
    <source>
        <dbReference type="Proteomes" id="UP000218288"/>
    </source>
</evidence>
<dbReference type="AlphaFoldDB" id="A0A160PEX9"/>
<dbReference type="EMBL" id="AP014809">
    <property type="protein sequence ID" value="BAU91719.1"/>
    <property type="molecule type" value="Genomic_DNA"/>
</dbReference>
<name>A0A160PEX9_9HYPH</name>
<sequence>MCGKASGKLLIEFDEVKDFEIFGRNYAQCFLRMKAVASFDKPLVSGPLAYDVSFHSEVGCSTFLKTLKIEVDKQISNKKSDDWNASSFGSVADIPPVITPEYTLKIISFVPDTLGSALKPLVFAPSIKLSAPQALQATAVDSQLNYADLNVPKEMITANAYVNLYAQAAARAVLKSKGVDITKTDYLSTKDWYDQLTTQLIDLGFAAKSATTGGISQNTYSGSIDIGQILNSLLSAYFGPAEMAGYEALAQLMSNDSDDDGTKDFLTFWWSAASSDTKRTNLALGPLKVDQGQASVTLVYLSMDIAFQDWRSMFVSFHHEGVNIVSSAITLDLDMSVWESVSQNITDQIQSQITKHIASTTLNFG</sequence>
<proteinExistence type="predicted"/>
<protein>
    <submittedName>
        <fullName evidence="1">Uncharacterized protein</fullName>
    </submittedName>
</protein>
<dbReference type="RefSeq" id="WP_157914197.1">
    <property type="nucleotide sequence ID" value="NZ_AP014809.1"/>
</dbReference>
<gene>
    <name evidence="1" type="ORF">MPPM_3114</name>
</gene>
<dbReference type="OrthoDB" id="58522at119045"/>
<dbReference type="Proteomes" id="UP000218288">
    <property type="component" value="Chromosome"/>
</dbReference>
<organism evidence="1 2">
    <name type="scientific">Methylorubrum populi</name>
    <dbReference type="NCBI Taxonomy" id="223967"/>
    <lineage>
        <taxon>Bacteria</taxon>
        <taxon>Pseudomonadati</taxon>
        <taxon>Pseudomonadota</taxon>
        <taxon>Alphaproteobacteria</taxon>
        <taxon>Hyphomicrobiales</taxon>
        <taxon>Methylobacteriaceae</taxon>
        <taxon>Methylorubrum</taxon>
    </lineage>
</organism>
<accession>A0A160PEX9</accession>
<reference evidence="1 2" key="1">
    <citation type="journal article" date="2016" name="Genome Announc.">
        <title>Complete Genome Sequence of Methylobacterium populi P-1M, Isolated from Pink-Pigmented Household Biofilm.</title>
        <authorList>
            <person name="Morohoshi T."/>
            <person name="Ikeda T."/>
        </authorList>
    </citation>
    <scope>NUCLEOTIDE SEQUENCE [LARGE SCALE GENOMIC DNA]</scope>
    <source>
        <strain evidence="1 2">P-1M</strain>
    </source>
</reference>